<dbReference type="EMBL" id="CM042012">
    <property type="protein sequence ID" value="KAI3752521.1"/>
    <property type="molecule type" value="Genomic_DNA"/>
</dbReference>
<comment type="caution">
    <text evidence="1">The sequence shown here is derived from an EMBL/GenBank/DDBJ whole genome shotgun (WGS) entry which is preliminary data.</text>
</comment>
<evidence type="ECO:0000313" key="1">
    <source>
        <dbReference type="EMBL" id="KAI3752521.1"/>
    </source>
</evidence>
<keyword evidence="2" id="KW-1185">Reference proteome</keyword>
<proteinExistence type="predicted"/>
<reference evidence="2" key="1">
    <citation type="journal article" date="2022" name="Mol. Ecol. Resour.">
        <title>The genomes of chicory, endive, great burdock and yacon provide insights into Asteraceae palaeo-polyploidization history and plant inulin production.</title>
        <authorList>
            <person name="Fan W."/>
            <person name="Wang S."/>
            <person name="Wang H."/>
            <person name="Wang A."/>
            <person name="Jiang F."/>
            <person name="Liu H."/>
            <person name="Zhao H."/>
            <person name="Xu D."/>
            <person name="Zhang Y."/>
        </authorList>
    </citation>
    <scope>NUCLEOTIDE SEQUENCE [LARGE SCALE GENOMIC DNA]</scope>
    <source>
        <strain evidence="2">cv. Punajuju</strain>
    </source>
</reference>
<evidence type="ECO:0000313" key="2">
    <source>
        <dbReference type="Proteomes" id="UP001055811"/>
    </source>
</evidence>
<sequence>MTGAAAIAKSDDPATSLKLCTTVPVRLFRLSVTAATIAFGIFKSISHHYPGIHLHQLLHVSSLMLRPAKTTTITIILAFIISYIHNTKVSSLPSLETVFP</sequence>
<organism evidence="1 2">
    <name type="scientific">Cichorium intybus</name>
    <name type="common">Chicory</name>
    <dbReference type="NCBI Taxonomy" id="13427"/>
    <lineage>
        <taxon>Eukaryota</taxon>
        <taxon>Viridiplantae</taxon>
        <taxon>Streptophyta</taxon>
        <taxon>Embryophyta</taxon>
        <taxon>Tracheophyta</taxon>
        <taxon>Spermatophyta</taxon>
        <taxon>Magnoliopsida</taxon>
        <taxon>eudicotyledons</taxon>
        <taxon>Gunneridae</taxon>
        <taxon>Pentapetalae</taxon>
        <taxon>asterids</taxon>
        <taxon>campanulids</taxon>
        <taxon>Asterales</taxon>
        <taxon>Asteraceae</taxon>
        <taxon>Cichorioideae</taxon>
        <taxon>Cichorieae</taxon>
        <taxon>Cichoriinae</taxon>
        <taxon>Cichorium</taxon>
    </lineage>
</organism>
<name>A0ACB9E190_CICIN</name>
<accession>A0ACB9E190</accession>
<dbReference type="Proteomes" id="UP001055811">
    <property type="component" value="Linkage Group LG04"/>
</dbReference>
<reference evidence="1 2" key="2">
    <citation type="journal article" date="2022" name="Mol. Ecol. Resour.">
        <title>The genomes of chicory, endive, great burdock and yacon provide insights into Asteraceae paleo-polyploidization history and plant inulin production.</title>
        <authorList>
            <person name="Fan W."/>
            <person name="Wang S."/>
            <person name="Wang H."/>
            <person name="Wang A."/>
            <person name="Jiang F."/>
            <person name="Liu H."/>
            <person name="Zhao H."/>
            <person name="Xu D."/>
            <person name="Zhang Y."/>
        </authorList>
    </citation>
    <scope>NUCLEOTIDE SEQUENCE [LARGE SCALE GENOMIC DNA]</scope>
    <source>
        <strain evidence="2">cv. Punajuju</strain>
        <tissue evidence="1">Leaves</tissue>
    </source>
</reference>
<gene>
    <name evidence="1" type="ORF">L2E82_24555</name>
</gene>
<protein>
    <submittedName>
        <fullName evidence="1">Uncharacterized protein</fullName>
    </submittedName>
</protein>